<keyword evidence="7 14" id="KW-0520">NAD</keyword>
<dbReference type="InterPro" id="IPR011032">
    <property type="entry name" value="GroES-like_sf"/>
</dbReference>
<dbReference type="Proteomes" id="UP001228044">
    <property type="component" value="Unassembled WGS sequence"/>
</dbReference>
<dbReference type="Pfam" id="PF00107">
    <property type="entry name" value="ADH_zinc_N"/>
    <property type="match status" value="1"/>
</dbReference>
<evidence type="ECO:0000256" key="3">
    <source>
        <dbReference type="ARBA" id="ARBA00021865"/>
    </source>
</evidence>
<comment type="caution">
    <text evidence="16">The sequence shown here is derived from an EMBL/GenBank/DDBJ whole genome shotgun (WGS) entry which is preliminary data.</text>
</comment>
<comment type="catalytic activity">
    <reaction evidence="9">
        <text>S-(hydroxymethyl)glutathione + NADP(+) = S-formylglutathione + NADPH + H(+)</text>
        <dbReference type="Rhea" id="RHEA:19981"/>
        <dbReference type="ChEBI" id="CHEBI:15378"/>
        <dbReference type="ChEBI" id="CHEBI:57688"/>
        <dbReference type="ChEBI" id="CHEBI:57783"/>
        <dbReference type="ChEBI" id="CHEBI:58349"/>
        <dbReference type="ChEBI" id="CHEBI:58758"/>
        <dbReference type="EC" id="1.1.1.284"/>
    </reaction>
</comment>
<comment type="similarity">
    <text evidence="2 14">Belongs to the zinc-containing alcohol dehydrogenase family. Class-III subfamily.</text>
</comment>
<evidence type="ECO:0000313" key="16">
    <source>
        <dbReference type="EMBL" id="MDN3919589.1"/>
    </source>
</evidence>
<sequence>MKTRAAVAWKAGSPLTIEEVHLDGPRAGEVLVEVKATGICHTDHYTLSGADPEGLFPAILGHEGAGIVLEVGEGVPWLKPGDHVIPLYTPECRQCKFCLSRKTNLCQAIRATQGKGLMPDGSSRFKSADGQPLFHYMGTSTFANHIVVPGIALAKIREDAPFDKVCYIGCGVTTGVGAVLFTAKVEAGATVAVFGLGGIGLNVIQGARMVGADKIIGVDINPAREAMARRFGMTHFVNPTEVGNVVDHIVQLTDGGADYSFECVGHTPLMRQALECTHKGWGRSIIIGVAPAGAEISTRPFQLVTGRKWEGSAFGGARGRTDVPRIVDWYMDGKLKIDELITHKLRLEDINEGFALMERGESIRSVVEF</sequence>
<comment type="catalytic activity">
    <reaction evidence="13">
        <text>a primary alcohol + NAD(+) = an aldehyde + NADH + H(+)</text>
        <dbReference type="Rhea" id="RHEA:10736"/>
        <dbReference type="ChEBI" id="CHEBI:15378"/>
        <dbReference type="ChEBI" id="CHEBI:15734"/>
        <dbReference type="ChEBI" id="CHEBI:17478"/>
        <dbReference type="ChEBI" id="CHEBI:57540"/>
        <dbReference type="ChEBI" id="CHEBI:57945"/>
        <dbReference type="EC" id="1.1.1.1"/>
    </reaction>
</comment>
<gene>
    <name evidence="16" type="ORF">QWJ38_04755</name>
</gene>
<evidence type="ECO:0000256" key="14">
    <source>
        <dbReference type="RuleBase" id="RU362016"/>
    </source>
</evidence>
<evidence type="ECO:0000256" key="5">
    <source>
        <dbReference type="ARBA" id="ARBA00022833"/>
    </source>
</evidence>
<dbReference type="RefSeq" id="WP_290358060.1">
    <property type="nucleotide sequence ID" value="NZ_JAUHHC010000001.1"/>
</dbReference>
<accession>A0ABT8DTE9</accession>
<evidence type="ECO:0000256" key="4">
    <source>
        <dbReference type="ARBA" id="ARBA00022723"/>
    </source>
</evidence>
<dbReference type="InterPro" id="IPR014183">
    <property type="entry name" value="ADH_3"/>
</dbReference>
<evidence type="ECO:0000256" key="10">
    <source>
        <dbReference type="ARBA" id="ARBA00048110"/>
    </source>
</evidence>
<comment type="catalytic activity">
    <reaction evidence="11">
        <text>S-nitrosoglutathione + NADH + H(+) = S-(hydroxysulfenamide)glutathione + NAD(+)</text>
        <dbReference type="Rhea" id="RHEA:78371"/>
        <dbReference type="ChEBI" id="CHEBI:15378"/>
        <dbReference type="ChEBI" id="CHEBI:57540"/>
        <dbReference type="ChEBI" id="CHEBI:57945"/>
        <dbReference type="ChEBI" id="CHEBI:145544"/>
        <dbReference type="ChEBI" id="CHEBI:229723"/>
    </reaction>
    <physiologicalReaction direction="left-to-right" evidence="11">
        <dbReference type="Rhea" id="RHEA:78372"/>
    </physiologicalReaction>
</comment>
<evidence type="ECO:0000256" key="11">
    <source>
        <dbReference type="ARBA" id="ARBA00048942"/>
    </source>
</evidence>
<evidence type="ECO:0000256" key="7">
    <source>
        <dbReference type="ARBA" id="ARBA00023027"/>
    </source>
</evidence>
<evidence type="ECO:0000256" key="12">
    <source>
        <dbReference type="ARBA" id="ARBA00049164"/>
    </source>
</evidence>
<keyword evidence="17" id="KW-1185">Reference proteome</keyword>
<dbReference type="InterPro" id="IPR020843">
    <property type="entry name" value="ER"/>
</dbReference>
<evidence type="ECO:0000256" key="8">
    <source>
        <dbReference type="ARBA" id="ARBA00045226"/>
    </source>
</evidence>
<dbReference type="SUPFAM" id="SSF51735">
    <property type="entry name" value="NAD(P)-binding Rossmann-fold domains"/>
    <property type="match status" value="1"/>
</dbReference>
<keyword evidence="4 14" id="KW-0479">Metal-binding</keyword>
<dbReference type="InterPro" id="IPR036291">
    <property type="entry name" value="NAD(P)-bd_dom_sf"/>
</dbReference>
<dbReference type="InterPro" id="IPR002328">
    <property type="entry name" value="ADH_Zn_CS"/>
</dbReference>
<dbReference type="PANTHER" id="PTHR43880">
    <property type="entry name" value="ALCOHOL DEHYDROGENASE"/>
    <property type="match status" value="1"/>
</dbReference>
<evidence type="ECO:0000256" key="13">
    <source>
        <dbReference type="ARBA" id="ARBA00049243"/>
    </source>
</evidence>
<dbReference type="NCBIfam" id="TIGR02818">
    <property type="entry name" value="adh_III_F_hyde"/>
    <property type="match status" value="1"/>
</dbReference>
<reference evidence="16 17" key="1">
    <citation type="submission" date="2023-06" db="EMBL/GenBank/DDBJ databases">
        <title>Pelomonas sp. PFR6 16S ribosomal RNA gene Genome sequencing and assembly.</title>
        <authorList>
            <person name="Woo H."/>
        </authorList>
    </citation>
    <scope>NUCLEOTIDE SEQUENCE [LARGE SCALE GENOMIC DNA]</scope>
    <source>
        <strain evidence="16 17">PFR6</strain>
    </source>
</reference>
<comment type="function">
    <text evidence="8">Has high formaldehyde dehydrogenase activity in the presence of glutathione and catalyzes the oxidation of normal alcohols in a reaction that is not GSH-dependent. In addition, hemithiolacetals other than those formed from GSH, including omega-thiol fatty acids, also are substrates. Also acts as a S-nitroso-glutathione reductase by catalyzing the NADH-dependent reduction of S-nitrosoglutathione.</text>
</comment>
<evidence type="ECO:0000256" key="2">
    <source>
        <dbReference type="ARBA" id="ARBA00010902"/>
    </source>
</evidence>
<protein>
    <recommendedName>
        <fullName evidence="3 14">S-(hydroxymethyl)glutathione dehydrogenase</fullName>
        <ecNumber evidence="14">1.1.1.284</ecNumber>
    </recommendedName>
</protein>
<dbReference type="CDD" id="cd08300">
    <property type="entry name" value="alcohol_DH_class_III"/>
    <property type="match status" value="1"/>
</dbReference>
<comment type="cofactor">
    <cofactor evidence="1 14">
        <name>Zn(2+)</name>
        <dbReference type="ChEBI" id="CHEBI:29105"/>
    </cofactor>
</comment>
<evidence type="ECO:0000256" key="9">
    <source>
        <dbReference type="ARBA" id="ARBA00047793"/>
    </source>
</evidence>
<proteinExistence type="inferred from homology"/>
<dbReference type="InterPro" id="IPR013154">
    <property type="entry name" value="ADH-like_N"/>
</dbReference>
<evidence type="ECO:0000256" key="6">
    <source>
        <dbReference type="ARBA" id="ARBA00023002"/>
    </source>
</evidence>
<dbReference type="PROSITE" id="PS00059">
    <property type="entry name" value="ADH_ZINC"/>
    <property type="match status" value="1"/>
</dbReference>
<comment type="catalytic activity">
    <reaction evidence="12">
        <text>a secondary alcohol + NAD(+) = a ketone + NADH + H(+)</text>
        <dbReference type="Rhea" id="RHEA:10740"/>
        <dbReference type="ChEBI" id="CHEBI:15378"/>
        <dbReference type="ChEBI" id="CHEBI:17087"/>
        <dbReference type="ChEBI" id="CHEBI:35681"/>
        <dbReference type="ChEBI" id="CHEBI:57540"/>
        <dbReference type="ChEBI" id="CHEBI:57945"/>
        <dbReference type="EC" id="1.1.1.1"/>
    </reaction>
</comment>
<name>A0ABT8DTE9_9BURK</name>
<dbReference type="EMBL" id="JAUHHC010000001">
    <property type="protein sequence ID" value="MDN3919589.1"/>
    <property type="molecule type" value="Genomic_DNA"/>
</dbReference>
<organism evidence="16 17">
    <name type="scientific">Roseateles violae</name>
    <dbReference type="NCBI Taxonomy" id="3058042"/>
    <lineage>
        <taxon>Bacteria</taxon>
        <taxon>Pseudomonadati</taxon>
        <taxon>Pseudomonadota</taxon>
        <taxon>Betaproteobacteria</taxon>
        <taxon>Burkholderiales</taxon>
        <taxon>Sphaerotilaceae</taxon>
        <taxon>Roseateles</taxon>
    </lineage>
</organism>
<dbReference type="Gene3D" id="3.40.50.720">
    <property type="entry name" value="NAD(P)-binding Rossmann-like Domain"/>
    <property type="match status" value="1"/>
</dbReference>
<keyword evidence="6 14" id="KW-0560">Oxidoreductase</keyword>
<evidence type="ECO:0000256" key="1">
    <source>
        <dbReference type="ARBA" id="ARBA00001947"/>
    </source>
</evidence>
<dbReference type="Gene3D" id="3.90.180.10">
    <property type="entry name" value="Medium-chain alcohol dehydrogenases, catalytic domain"/>
    <property type="match status" value="1"/>
</dbReference>
<feature type="domain" description="Enoyl reductase (ER)" evidence="15">
    <location>
        <begin position="12"/>
        <end position="367"/>
    </location>
</feature>
<evidence type="ECO:0000313" key="17">
    <source>
        <dbReference type="Proteomes" id="UP001228044"/>
    </source>
</evidence>
<evidence type="ECO:0000259" key="15">
    <source>
        <dbReference type="SMART" id="SM00829"/>
    </source>
</evidence>
<dbReference type="PANTHER" id="PTHR43880:SF12">
    <property type="entry name" value="ALCOHOL DEHYDROGENASE CLASS-3"/>
    <property type="match status" value="1"/>
</dbReference>
<comment type="catalytic activity">
    <reaction evidence="10 14">
        <text>S-(hydroxymethyl)glutathione + NAD(+) = S-formylglutathione + NADH + H(+)</text>
        <dbReference type="Rhea" id="RHEA:19985"/>
        <dbReference type="ChEBI" id="CHEBI:15378"/>
        <dbReference type="ChEBI" id="CHEBI:57540"/>
        <dbReference type="ChEBI" id="CHEBI:57688"/>
        <dbReference type="ChEBI" id="CHEBI:57945"/>
        <dbReference type="ChEBI" id="CHEBI:58758"/>
        <dbReference type="EC" id="1.1.1.284"/>
    </reaction>
</comment>
<dbReference type="SMART" id="SM00829">
    <property type="entry name" value="PKS_ER"/>
    <property type="match status" value="1"/>
</dbReference>
<dbReference type="SUPFAM" id="SSF50129">
    <property type="entry name" value="GroES-like"/>
    <property type="match status" value="2"/>
</dbReference>
<dbReference type="Pfam" id="PF08240">
    <property type="entry name" value="ADH_N"/>
    <property type="match status" value="1"/>
</dbReference>
<dbReference type="EC" id="1.1.1.284" evidence="14"/>
<keyword evidence="5 14" id="KW-0862">Zinc</keyword>
<dbReference type="InterPro" id="IPR013149">
    <property type="entry name" value="ADH-like_C"/>
</dbReference>